<dbReference type="InterPro" id="IPR025672">
    <property type="entry name" value="Sigma_reg_C_dom"/>
</dbReference>
<feature type="transmembrane region" description="Helical" evidence="1">
    <location>
        <begin position="21"/>
        <end position="40"/>
    </location>
</feature>
<evidence type="ECO:0000313" key="3">
    <source>
        <dbReference type="EMBL" id="OTN76081.1"/>
    </source>
</evidence>
<keyword evidence="1" id="KW-0472">Membrane</keyword>
<feature type="domain" description="Sigma factor regulator C-terminal" evidence="2">
    <location>
        <begin position="163"/>
        <end position="328"/>
    </location>
</feature>
<evidence type="ECO:0000259" key="2">
    <source>
        <dbReference type="Pfam" id="PF13791"/>
    </source>
</evidence>
<dbReference type="EMBL" id="NGKU01000001">
    <property type="protein sequence ID" value="OTN76081.1"/>
    <property type="molecule type" value="Genomic_DNA"/>
</dbReference>
<keyword evidence="4" id="KW-1185">Reference proteome</keyword>
<reference evidence="3 4" key="1">
    <citation type="submission" date="2017-05" db="EMBL/GenBank/DDBJ databases">
        <title>The Genome Sequence of Enterococcus sp. 8G7_MSG3316.</title>
        <authorList>
            <consortium name="The Broad Institute Genomics Platform"/>
            <consortium name="The Broad Institute Genomic Center for Infectious Diseases"/>
            <person name="Earl A."/>
            <person name="Manson A."/>
            <person name="Schwartman J."/>
            <person name="Gilmore M."/>
            <person name="Abouelleil A."/>
            <person name="Cao P."/>
            <person name="Chapman S."/>
            <person name="Cusick C."/>
            <person name="Shea T."/>
            <person name="Young S."/>
            <person name="Neafsey D."/>
            <person name="Nusbaum C."/>
            <person name="Birren B."/>
        </authorList>
    </citation>
    <scope>NUCLEOTIDE SEQUENCE [LARGE SCALE GENOMIC DNA]</scope>
    <source>
        <strain evidence="3 4">8G7_MSG3316</strain>
    </source>
</reference>
<organism evidence="3 4">
    <name type="scientific">Candidatus Enterococcus testudinis</name>
    <dbReference type="NCBI Taxonomy" id="1834191"/>
    <lineage>
        <taxon>Bacteria</taxon>
        <taxon>Bacillati</taxon>
        <taxon>Bacillota</taxon>
        <taxon>Bacilli</taxon>
        <taxon>Lactobacillales</taxon>
        <taxon>Enterococcaceae</taxon>
        <taxon>Enterococcus</taxon>
    </lineage>
</organism>
<keyword evidence="1" id="KW-1133">Transmembrane helix</keyword>
<keyword evidence="1" id="KW-0812">Transmembrane</keyword>
<dbReference type="Proteomes" id="UP000195043">
    <property type="component" value="Unassembled WGS sequence"/>
</dbReference>
<comment type="caution">
    <text evidence="3">The sequence shown here is derived from an EMBL/GenBank/DDBJ whole genome shotgun (WGS) entry which is preliminary data.</text>
</comment>
<evidence type="ECO:0000256" key="1">
    <source>
        <dbReference type="SAM" id="Phobius"/>
    </source>
</evidence>
<protein>
    <recommendedName>
        <fullName evidence="2">Sigma factor regulator C-terminal domain-containing protein</fullName>
    </recommendedName>
</protein>
<evidence type="ECO:0000313" key="4">
    <source>
        <dbReference type="Proteomes" id="UP000195043"/>
    </source>
</evidence>
<dbReference type="OrthoDB" id="2178149at2"/>
<gene>
    <name evidence="3" type="ORF">A5886_001158</name>
</gene>
<name>A0A242A5R9_9ENTE</name>
<accession>A0A242A5R9</accession>
<dbReference type="STRING" id="1834191.A5886_001158"/>
<proteinExistence type="predicted"/>
<sequence>MKEPFDFQKVQQQVKKQQMRRNIWLVCMAALMSLMIIWGAPKLIDSFFYNPKSESQLTSLDSYIVNRQINNELTTQNQFLSRYEIKAQGYGNYTITEIYRNLAQTQTNTKTYEVKQNQIQENQLSLPEVTDYLFDQRFHDASSDMFTDSALYKDLLLEKVKGLPKSTEIIATVIFDEDMTLDDLAEWQTYHLSEGEVLWTAVRSTVPTSDQDYQPLGFANAYVGVLPSQEDFDQAFLEKYPFLTHFHSTDAQQVAYSESAQQAAHFTSMLQYLQTQTDFLALEPEYGRKIVSSDQINDTLDYVGNNGVTTYGVSIRTNVDELTALLKTGEDVLAVRVVETTLFHLFQ</sequence>
<dbReference type="Pfam" id="PF13791">
    <property type="entry name" value="Sigma_reg_C"/>
    <property type="match status" value="1"/>
</dbReference>
<dbReference type="AlphaFoldDB" id="A0A242A5R9"/>
<dbReference type="RefSeq" id="WP_086274073.1">
    <property type="nucleotide sequence ID" value="NZ_NGKU01000001.1"/>
</dbReference>